<dbReference type="EMBL" id="JACHHG010000003">
    <property type="protein sequence ID" value="MBB6097577.1"/>
    <property type="molecule type" value="Genomic_DNA"/>
</dbReference>
<dbReference type="AlphaFoldDB" id="A0A841HW10"/>
<comment type="caution">
    <text evidence="2">The sequence shown here is derived from an EMBL/GenBank/DDBJ whole genome shotgun (WGS) entry which is preliminary data.</text>
</comment>
<proteinExistence type="predicted"/>
<dbReference type="Proteomes" id="UP000569951">
    <property type="component" value="Unassembled WGS sequence"/>
</dbReference>
<evidence type="ECO:0000259" key="1">
    <source>
        <dbReference type="Pfam" id="PF12867"/>
    </source>
</evidence>
<sequence length="165" mass="18236">MTVRVPSPPRAQLHDLLHTTAHASPAVILEGLTPEQATTRPRGLPHSVAELVAHLLFWAEWTLDAADGNPPPEVPHAEDSWPAVRPEEWETLRVRFLATIERASALEQARLDRPLLEGEWFGWERHTLGSALADTALHIAHHLGQAVTVRQLLGVWPPPSGGVTW</sequence>
<dbReference type="InterPro" id="IPR034660">
    <property type="entry name" value="DinB/YfiT-like"/>
</dbReference>
<protein>
    <submittedName>
        <fullName evidence="2">Putative damage-inducible protein DinB</fullName>
    </submittedName>
</protein>
<name>A0A841HW10_9DEIO</name>
<dbReference type="InterPro" id="IPR024775">
    <property type="entry name" value="DinB-like"/>
</dbReference>
<gene>
    <name evidence="2" type="ORF">HNR42_000994</name>
</gene>
<evidence type="ECO:0000313" key="2">
    <source>
        <dbReference type="EMBL" id="MBB6097577.1"/>
    </source>
</evidence>
<dbReference type="SUPFAM" id="SSF109854">
    <property type="entry name" value="DinB/YfiT-like putative metalloenzymes"/>
    <property type="match status" value="1"/>
</dbReference>
<organism evidence="2 3">
    <name type="scientific">Deinobacterium chartae</name>
    <dbReference type="NCBI Taxonomy" id="521158"/>
    <lineage>
        <taxon>Bacteria</taxon>
        <taxon>Thermotogati</taxon>
        <taxon>Deinococcota</taxon>
        <taxon>Deinococci</taxon>
        <taxon>Deinococcales</taxon>
        <taxon>Deinococcaceae</taxon>
        <taxon>Deinobacterium</taxon>
    </lineage>
</organism>
<feature type="domain" description="DinB-like" evidence="1">
    <location>
        <begin position="28"/>
        <end position="146"/>
    </location>
</feature>
<dbReference type="Pfam" id="PF12867">
    <property type="entry name" value="DinB_2"/>
    <property type="match status" value="1"/>
</dbReference>
<accession>A0A841HW10</accession>
<dbReference type="RefSeq" id="WP_183985148.1">
    <property type="nucleotide sequence ID" value="NZ_JACHHG010000003.1"/>
</dbReference>
<evidence type="ECO:0000313" key="3">
    <source>
        <dbReference type="Proteomes" id="UP000569951"/>
    </source>
</evidence>
<dbReference type="Gene3D" id="1.20.120.450">
    <property type="entry name" value="dinb family like domain"/>
    <property type="match status" value="1"/>
</dbReference>
<reference evidence="2 3" key="1">
    <citation type="submission" date="2020-08" db="EMBL/GenBank/DDBJ databases">
        <title>Genomic Encyclopedia of Type Strains, Phase IV (KMG-IV): sequencing the most valuable type-strain genomes for metagenomic binning, comparative biology and taxonomic classification.</title>
        <authorList>
            <person name="Goeker M."/>
        </authorList>
    </citation>
    <scope>NUCLEOTIDE SEQUENCE [LARGE SCALE GENOMIC DNA]</scope>
    <source>
        <strain evidence="2 3">DSM 21458</strain>
    </source>
</reference>
<keyword evidence="3" id="KW-1185">Reference proteome</keyword>